<gene>
    <name evidence="1" type="ORF">HER31_10670</name>
</gene>
<keyword evidence="2" id="KW-1185">Reference proteome</keyword>
<evidence type="ECO:0000313" key="1">
    <source>
        <dbReference type="EMBL" id="QIZ75428.1"/>
    </source>
</evidence>
<dbReference type="AlphaFoldDB" id="A0A6H1U9C5"/>
<dbReference type="KEGG" id="fes:HER31_10670"/>
<dbReference type="RefSeq" id="WP_168658690.1">
    <property type="nucleotide sequence ID" value="NZ_CP051180.1"/>
</dbReference>
<name>A0A6H1U9C5_9GAMM</name>
<accession>A0A6H1U9C5</accession>
<proteinExistence type="predicted"/>
<protein>
    <submittedName>
        <fullName evidence="1">Uncharacterized protein</fullName>
    </submittedName>
</protein>
<dbReference type="Proteomes" id="UP000501602">
    <property type="component" value="Chromosome"/>
</dbReference>
<organism evidence="1 2">
    <name type="scientific">Ferrimonas lipolytica</name>
    <dbReference type="NCBI Taxonomy" id="2724191"/>
    <lineage>
        <taxon>Bacteria</taxon>
        <taxon>Pseudomonadati</taxon>
        <taxon>Pseudomonadota</taxon>
        <taxon>Gammaproteobacteria</taxon>
        <taxon>Alteromonadales</taxon>
        <taxon>Ferrimonadaceae</taxon>
        <taxon>Ferrimonas</taxon>
    </lineage>
</organism>
<sequence length="74" mass="8677">MMKQFVDDNGKWLFSGNRDDLQLSRMVAKACESFAEDDEDEQIDDITRSCFNCAYRRWSVDSFHCLAPNCRTDQ</sequence>
<dbReference type="EMBL" id="CP051180">
    <property type="protein sequence ID" value="QIZ75428.1"/>
    <property type="molecule type" value="Genomic_DNA"/>
</dbReference>
<reference evidence="1 2" key="1">
    <citation type="submission" date="2020-04" db="EMBL/GenBank/DDBJ databases">
        <title>Ferrimonas sp. S7 isolated from sea water.</title>
        <authorList>
            <person name="Bae S.S."/>
            <person name="Baek K."/>
        </authorList>
    </citation>
    <scope>NUCLEOTIDE SEQUENCE [LARGE SCALE GENOMIC DNA]</scope>
    <source>
        <strain evidence="1 2">S7</strain>
    </source>
</reference>
<evidence type="ECO:0000313" key="2">
    <source>
        <dbReference type="Proteomes" id="UP000501602"/>
    </source>
</evidence>